<name>A0A9K3HLE3_HELAN</name>
<dbReference type="EMBL" id="MNCJ02000326">
    <property type="protein sequence ID" value="KAF5780573.1"/>
    <property type="molecule type" value="Genomic_DNA"/>
</dbReference>
<accession>A0A9K3HLE3</accession>
<comment type="caution">
    <text evidence="2">The sequence shown here is derived from an EMBL/GenBank/DDBJ whole genome shotgun (WGS) entry which is preliminary data.</text>
</comment>
<organism evidence="2 3">
    <name type="scientific">Helianthus annuus</name>
    <name type="common">Common sunflower</name>
    <dbReference type="NCBI Taxonomy" id="4232"/>
    <lineage>
        <taxon>Eukaryota</taxon>
        <taxon>Viridiplantae</taxon>
        <taxon>Streptophyta</taxon>
        <taxon>Embryophyta</taxon>
        <taxon>Tracheophyta</taxon>
        <taxon>Spermatophyta</taxon>
        <taxon>Magnoliopsida</taxon>
        <taxon>eudicotyledons</taxon>
        <taxon>Gunneridae</taxon>
        <taxon>Pentapetalae</taxon>
        <taxon>asterids</taxon>
        <taxon>campanulids</taxon>
        <taxon>Asterales</taxon>
        <taxon>Asteraceae</taxon>
        <taxon>Asteroideae</taxon>
        <taxon>Heliantheae alliance</taxon>
        <taxon>Heliantheae</taxon>
        <taxon>Helianthus</taxon>
    </lineage>
</organism>
<evidence type="ECO:0000313" key="2">
    <source>
        <dbReference type="EMBL" id="KAF5780573.1"/>
    </source>
</evidence>
<proteinExistence type="predicted"/>
<gene>
    <name evidence="2" type="ORF">HanXRQr2_Chr11g0473451</name>
</gene>
<keyword evidence="3" id="KW-1185">Reference proteome</keyword>
<dbReference type="Gramene" id="mRNA:HanXRQr2_Chr11g0473451">
    <property type="protein sequence ID" value="mRNA:HanXRQr2_Chr11g0473451"/>
    <property type="gene ID" value="HanXRQr2_Chr11g0473451"/>
</dbReference>
<protein>
    <submittedName>
        <fullName evidence="2">Uncharacterized protein</fullName>
    </submittedName>
</protein>
<reference evidence="2" key="1">
    <citation type="journal article" date="2017" name="Nature">
        <title>The sunflower genome provides insights into oil metabolism, flowering and Asterid evolution.</title>
        <authorList>
            <person name="Badouin H."/>
            <person name="Gouzy J."/>
            <person name="Grassa C.J."/>
            <person name="Murat F."/>
            <person name="Staton S.E."/>
            <person name="Cottret L."/>
            <person name="Lelandais-Briere C."/>
            <person name="Owens G.L."/>
            <person name="Carrere S."/>
            <person name="Mayjonade B."/>
            <person name="Legrand L."/>
            <person name="Gill N."/>
            <person name="Kane N.C."/>
            <person name="Bowers J.E."/>
            <person name="Hubner S."/>
            <person name="Bellec A."/>
            <person name="Berard A."/>
            <person name="Berges H."/>
            <person name="Blanchet N."/>
            <person name="Boniface M.C."/>
            <person name="Brunel D."/>
            <person name="Catrice O."/>
            <person name="Chaidir N."/>
            <person name="Claudel C."/>
            <person name="Donnadieu C."/>
            <person name="Faraut T."/>
            <person name="Fievet G."/>
            <person name="Helmstetter N."/>
            <person name="King M."/>
            <person name="Knapp S.J."/>
            <person name="Lai Z."/>
            <person name="Le Paslier M.C."/>
            <person name="Lippi Y."/>
            <person name="Lorenzon L."/>
            <person name="Mandel J.R."/>
            <person name="Marage G."/>
            <person name="Marchand G."/>
            <person name="Marquand E."/>
            <person name="Bret-Mestries E."/>
            <person name="Morien E."/>
            <person name="Nambeesan S."/>
            <person name="Nguyen T."/>
            <person name="Pegot-Espagnet P."/>
            <person name="Pouilly N."/>
            <person name="Raftis F."/>
            <person name="Sallet E."/>
            <person name="Schiex T."/>
            <person name="Thomas J."/>
            <person name="Vandecasteele C."/>
            <person name="Vares D."/>
            <person name="Vear F."/>
            <person name="Vautrin S."/>
            <person name="Crespi M."/>
            <person name="Mangin B."/>
            <person name="Burke J.M."/>
            <person name="Salse J."/>
            <person name="Munos S."/>
            <person name="Vincourt P."/>
            <person name="Rieseberg L.H."/>
            <person name="Langlade N.B."/>
        </authorList>
    </citation>
    <scope>NUCLEOTIDE SEQUENCE</scope>
    <source>
        <tissue evidence="2">Leaves</tissue>
    </source>
</reference>
<evidence type="ECO:0000256" key="1">
    <source>
        <dbReference type="SAM" id="MobiDB-lite"/>
    </source>
</evidence>
<reference evidence="2" key="2">
    <citation type="submission" date="2020-06" db="EMBL/GenBank/DDBJ databases">
        <title>Helianthus annuus Genome sequencing and assembly Release 2.</title>
        <authorList>
            <person name="Gouzy J."/>
            <person name="Langlade N."/>
            <person name="Munos S."/>
        </authorList>
    </citation>
    <scope>NUCLEOTIDE SEQUENCE</scope>
    <source>
        <tissue evidence="2">Leaves</tissue>
    </source>
</reference>
<sequence length="74" mass="7645">MSTASSSSSHDGDGDGDGGGGDFTGPSHSRQRFNSAVWPEPFLEALAIQIAVDAALSFGRLAVAPALFNIFQFS</sequence>
<dbReference type="AlphaFoldDB" id="A0A9K3HLE3"/>
<feature type="region of interest" description="Disordered" evidence="1">
    <location>
        <begin position="1"/>
        <end position="32"/>
    </location>
</feature>
<evidence type="ECO:0000313" key="3">
    <source>
        <dbReference type="Proteomes" id="UP000215914"/>
    </source>
</evidence>
<dbReference type="Proteomes" id="UP000215914">
    <property type="component" value="Unassembled WGS sequence"/>
</dbReference>